<name>A0A0D1EG77_9RHOB</name>
<dbReference type="GO" id="GO:0007165">
    <property type="term" value="P:signal transduction"/>
    <property type="evidence" value="ECO:0007669"/>
    <property type="project" value="TreeGrafter"/>
</dbReference>
<dbReference type="PANTHER" id="PTHR20854">
    <property type="entry name" value="INOSITOL MONOPHOSPHATASE"/>
    <property type="match status" value="1"/>
</dbReference>
<dbReference type="PRINTS" id="PR00377">
    <property type="entry name" value="IMPHPHTASES"/>
</dbReference>
<dbReference type="STRING" id="935700.jaqu_31450"/>
<comment type="similarity">
    <text evidence="1">Belongs to the inositol monophosphatase superfamily.</text>
</comment>
<keyword evidence="4" id="KW-1185">Reference proteome</keyword>
<dbReference type="RefSeq" id="WP_043919926.1">
    <property type="nucleotide sequence ID" value="NZ_FZPF01000001.1"/>
</dbReference>
<evidence type="ECO:0000256" key="2">
    <source>
        <dbReference type="PIRSR" id="PIRSR600760-2"/>
    </source>
</evidence>
<dbReference type="Proteomes" id="UP000032232">
    <property type="component" value="Unassembled WGS sequence"/>
</dbReference>
<dbReference type="GO" id="GO:0046872">
    <property type="term" value="F:metal ion binding"/>
    <property type="evidence" value="ECO:0007669"/>
    <property type="project" value="UniProtKB-KW"/>
</dbReference>
<evidence type="ECO:0000313" key="3">
    <source>
        <dbReference type="EMBL" id="KIT14820.1"/>
    </source>
</evidence>
<dbReference type="EC" id="3.1.3.25" evidence="3"/>
<dbReference type="Gene3D" id="3.40.190.80">
    <property type="match status" value="1"/>
</dbReference>
<accession>A0A0D1EG77</accession>
<protein>
    <submittedName>
        <fullName evidence="3">SuhB_3 protein</fullName>
        <ecNumber evidence="3">3.1.3.25</ecNumber>
    </submittedName>
</protein>
<feature type="binding site" evidence="2">
    <location>
        <position position="94"/>
    </location>
    <ligand>
        <name>Mg(2+)</name>
        <dbReference type="ChEBI" id="CHEBI:18420"/>
        <label>1</label>
        <note>catalytic</note>
    </ligand>
</feature>
<dbReference type="PATRIC" id="fig|935700.4.peg.3249"/>
<dbReference type="InterPro" id="IPR000760">
    <property type="entry name" value="Inositol_monophosphatase-like"/>
</dbReference>
<keyword evidence="2" id="KW-0460">Magnesium</keyword>
<dbReference type="GO" id="GO:0006020">
    <property type="term" value="P:inositol metabolic process"/>
    <property type="evidence" value="ECO:0007669"/>
    <property type="project" value="TreeGrafter"/>
</dbReference>
<feature type="binding site" evidence="2">
    <location>
        <position position="96"/>
    </location>
    <ligand>
        <name>Mg(2+)</name>
        <dbReference type="ChEBI" id="CHEBI:18420"/>
        <label>1</label>
        <note>catalytic</note>
    </ligand>
</feature>
<dbReference type="OrthoDB" id="9785695at2"/>
<dbReference type="Gene3D" id="3.30.540.10">
    <property type="entry name" value="Fructose-1,6-Bisphosphatase, subunit A, domain 1"/>
    <property type="match status" value="1"/>
</dbReference>
<proteinExistence type="inferred from homology"/>
<comment type="cofactor">
    <cofactor evidence="2">
        <name>Mg(2+)</name>
        <dbReference type="ChEBI" id="CHEBI:18420"/>
    </cofactor>
</comment>
<keyword evidence="2" id="KW-0479">Metal-binding</keyword>
<feature type="binding site" evidence="2">
    <location>
        <position position="72"/>
    </location>
    <ligand>
        <name>Mg(2+)</name>
        <dbReference type="ChEBI" id="CHEBI:18420"/>
        <label>1</label>
        <note>catalytic</note>
    </ligand>
</feature>
<dbReference type="SUPFAM" id="SSF56655">
    <property type="entry name" value="Carbohydrate phosphatase"/>
    <property type="match status" value="1"/>
</dbReference>
<keyword evidence="3" id="KW-0378">Hydrolase</keyword>
<dbReference type="AlphaFoldDB" id="A0A0D1EG77"/>
<comment type="caution">
    <text evidence="3">The sequence shown here is derived from an EMBL/GenBank/DDBJ whole genome shotgun (WGS) entry which is preliminary data.</text>
</comment>
<evidence type="ECO:0000313" key="4">
    <source>
        <dbReference type="Proteomes" id="UP000032232"/>
    </source>
</evidence>
<organism evidence="3 4">
    <name type="scientific">Jannaschia aquimarina</name>
    <dbReference type="NCBI Taxonomy" id="935700"/>
    <lineage>
        <taxon>Bacteria</taxon>
        <taxon>Pseudomonadati</taxon>
        <taxon>Pseudomonadota</taxon>
        <taxon>Alphaproteobacteria</taxon>
        <taxon>Rhodobacterales</taxon>
        <taxon>Roseobacteraceae</taxon>
        <taxon>Jannaschia</taxon>
    </lineage>
</organism>
<dbReference type="EMBL" id="JYFE01000060">
    <property type="protein sequence ID" value="KIT14820.1"/>
    <property type="molecule type" value="Genomic_DNA"/>
</dbReference>
<evidence type="ECO:0000256" key="1">
    <source>
        <dbReference type="ARBA" id="ARBA00009759"/>
    </source>
</evidence>
<dbReference type="PANTHER" id="PTHR20854:SF4">
    <property type="entry name" value="INOSITOL-1-MONOPHOSPHATASE-RELATED"/>
    <property type="match status" value="1"/>
</dbReference>
<gene>
    <name evidence="3" type="primary">suhB_3</name>
    <name evidence="3" type="ORF">jaqu_31450</name>
</gene>
<dbReference type="GO" id="GO:0008934">
    <property type="term" value="F:inositol monophosphate 1-phosphatase activity"/>
    <property type="evidence" value="ECO:0007669"/>
    <property type="project" value="TreeGrafter"/>
</dbReference>
<reference evidence="3 4" key="1">
    <citation type="submission" date="2015-02" db="EMBL/GenBank/DDBJ databases">
        <title>Genome Sequence of Jannaschia aquimarina DSM28248, a member of the Roseobacter clade.</title>
        <authorList>
            <person name="Voget S."/>
            <person name="Daniel R."/>
        </authorList>
    </citation>
    <scope>NUCLEOTIDE SEQUENCE [LARGE SCALE GENOMIC DNA]</scope>
    <source>
        <strain evidence="3 4">GSW-M26</strain>
    </source>
</reference>
<feature type="binding site" evidence="2">
    <location>
        <position position="223"/>
    </location>
    <ligand>
        <name>Mg(2+)</name>
        <dbReference type="ChEBI" id="CHEBI:18420"/>
        <label>1</label>
        <note>catalytic</note>
    </ligand>
</feature>
<feature type="binding site" evidence="2">
    <location>
        <position position="97"/>
    </location>
    <ligand>
        <name>Mg(2+)</name>
        <dbReference type="ChEBI" id="CHEBI:18420"/>
        <label>1</label>
        <note>catalytic</note>
    </ligand>
</feature>
<sequence length="281" mass="29918">MPLTPTQSDAMVDAIRAVAADEIRPRFRNLPPDAVDEKRAFDDLVTVADRAAEEALTRRVRAILPGDAVIGEESISDGTASLDAVAGGRCVVIDPIDGTWNFAHGLANHGVIVAVVEDGQTVWGCLYDPGFDDWVLATRGGGCHFHRNGTARRLSTTAEAGPKDRMRGNLGEYFYGEPGRTRLAALTPGLRRNTNLGASVHEYRLLCLGGSDFVVNGGINVWDHAAGVLCLREAGGRSGLLDGRDYAPTMTDADLAGSALFNARSSAVWEMMAPQLAEALS</sequence>
<dbReference type="Pfam" id="PF00459">
    <property type="entry name" value="Inositol_P"/>
    <property type="match status" value="1"/>
</dbReference>